<evidence type="ECO:0000313" key="2">
    <source>
        <dbReference type="Proteomes" id="UP001434737"/>
    </source>
</evidence>
<reference evidence="1 2" key="1">
    <citation type="submission" date="2024-02" db="EMBL/GenBank/DDBJ databases">
        <title>Genome and pathogenicity analysis of Helicobacter mastomyrinus isolated from mice.</title>
        <authorList>
            <person name="Zhu L."/>
        </authorList>
    </citation>
    <scope>NUCLEOTIDE SEQUENCE [LARGE SCALE GENOMIC DNA]</scope>
    <source>
        <strain evidence="1 2">Hm-17</strain>
    </source>
</reference>
<dbReference type="RefSeq" id="WP_295700094.1">
    <property type="nucleotide sequence ID" value="NZ_CP145316.1"/>
</dbReference>
<evidence type="ECO:0000313" key="1">
    <source>
        <dbReference type="EMBL" id="XAM18458.1"/>
    </source>
</evidence>
<name>A0ABZ3F5N1_9HELI</name>
<sequence length="216" mass="24933">MLLPKTLHTLQNTQKAVIKETLQDALYESGIHTRLLDIVFGHYFIYTLLSDGILTPVFLYENCISYKQSQAYGLPKLHFCMCDEIQNNFNLVNRAQTLSNRHYIAKIAKKNAFNVSIKQGMSEVAFYNDYPLELCPMCKYILQQMREGEVINSTLSVYVFSHQWLELLESNASIRQKELIALQNANLLCYKCKSFIDIDSSVWIHINKGILKICCC</sequence>
<dbReference type="EMBL" id="CP145316">
    <property type="protein sequence ID" value="XAM18458.1"/>
    <property type="molecule type" value="Genomic_DNA"/>
</dbReference>
<keyword evidence="2" id="KW-1185">Reference proteome</keyword>
<organism evidence="1 2">
    <name type="scientific">Helicobacter mastomyrinus</name>
    <dbReference type="NCBI Taxonomy" id="287948"/>
    <lineage>
        <taxon>Bacteria</taxon>
        <taxon>Pseudomonadati</taxon>
        <taxon>Campylobacterota</taxon>
        <taxon>Epsilonproteobacteria</taxon>
        <taxon>Campylobacterales</taxon>
        <taxon>Helicobacteraceae</taxon>
        <taxon>Helicobacter</taxon>
    </lineage>
</organism>
<accession>A0ABZ3F5N1</accession>
<proteinExistence type="predicted"/>
<dbReference type="Proteomes" id="UP001434737">
    <property type="component" value="Chromosome"/>
</dbReference>
<gene>
    <name evidence="1" type="ORF">V3I05_01905</name>
</gene>
<protein>
    <submittedName>
        <fullName evidence="1">Uncharacterized protein</fullName>
    </submittedName>
</protein>